<evidence type="ECO:0000313" key="3">
    <source>
        <dbReference type="Proteomes" id="UP000053097"/>
    </source>
</evidence>
<dbReference type="InterPro" id="IPR047579">
    <property type="entry name" value="DD_CABYR_SP17"/>
</dbReference>
<dbReference type="EMBL" id="KK107168">
    <property type="protein sequence ID" value="EZA56151.1"/>
    <property type="molecule type" value="Genomic_DNA"/>
</dbReference>
<accession>A0A026WKI9</accession>
<dbReference type="STRING" id="2015173.A0A026WKI9"/>
<evidence type="ECO:0008006" key="4">
    <source>
        <dbReference type="Google" id="ProtNLM"/>
    </source>
</evidence>
<keyword evidence="3" id="KW-1185">Reference proteome</keyword>
<dbReference type="PROSITE" id="PS50096">
    <property type="entry name" value="IQ"/>
    <property type="match status" value="2"/>
</dbReference>
<dbReference type="OrthoDB" id="26525at2759"/>
<dbReference type="Gene3D" id="1.20.5.190">
    <property type="match status" value="1"/>
</dbReference>
<evidence type="ECO:0000256" key="1">
    <source>
        <dbReference type="SAM" id="MobiDB-lite"/>
    </source>
</evidence>
<organism evidence="2 3">
    <name type="scientific">Ooceraea biroi</name>
    <name type="common">Clonal raider ant</name>
    <name type="synonym">Cerapachys biroi</name>
    <dbReference type="NCBI Taxonomy" id="2015173"/>
    <lineage>
        <taxon>Eukaryota</taxon>
        <taxon>Metazoa</taxon>
        <taxon>Ecdysozoa</taxon>
        <taxon>Arthropoda</taxon>
        <taxon>Hexapoda</taxon>
        <taxon>Insecta</taxon>
        <taxon>Pterygota</taxon>
        <taxon>Neoptera</taxon>
        <taxon>Endopterygota</taxon>
        <taxon>Hymenoptera</taxon>
        <taxon>Apocrita</taxon>
        <taxon>Aculeata</taxon>
        <taxon>Formicoidea</taxon>
        <taxon>Formicidae</taxon>
        <taxon>Dorylinae</taxon>
        <taxon>Ooceraea</taxon>
    </lineage>
</organism>
<proteinExistence type="predicted"/>
<dbReference type="CDD" id="cd12100">
    <property type="entry name" value="DD_CABYR_SP17"/>
    <property type="match status" value="1"/>
</dbReference>
<dbReference type="AlphaFoldDB" id="A0A026WKI9"/>
<dbReference type="PANTHER" id="PTHR10699:SF11">
    <property type="entry name" value="IGLOO, ISOFORM A"/>
    <property type="match status" value="1"/>
</dbReference>
<dbReference type="SMART" id="SM00015">
    <property type="entry name" value="IQ"/>
    <property type="match status" value="3"/>
</dbReference>
<protein>
    <recommendedName>
        <fullName evidence="4">RIIa domain-containing protein</fullName>
    </recommendedName>
</protein>
<name>A0A026WKI9_OOCBI</name>
<dbReference type="GO" id="GO:0005516">
    <property type="term" value="F:calmodulin binding"/>
    <property type="evidence" value="ECO:0007669"/>
    <property type="project" value="TreeGrafter"/>
</dbReference>
<feature type="region of interest" description="Disordered" evidence="1">
    <location>
        <begin position="387"/>
        <end position="406"/>
    </location>
</feature>
<dbReference type="PANTHER" id="PTHR10699">
    <property type="entry name" value="NEUROMODULIN"/>
    <property type="match status" value="1"/>
</dbReference>
<dbReference type="InterPro" id="IPR000048">
    <property type="entry name" value="IQ_motif_EF-hand-BS"/>
</dbReference>
<dbReference type="SUPFAM" id="SSF47391">
    <property type="entry name" value="Dimerization-anchoring domain of cAMP-dependent PK regulatory subunit"/>
    <property type="match status" value="1"/>
</dbReference>
<dbReference type="CDD" id="cd23767">
    <property type="entry name" value="IQCD"/>
    <property type="match status" value="1"/>
</dbReference>
<dbReference type="Pfam" id="PF00612">
    <property type="entry name" value="IQ"/>
    <property type="match status" value="2"/>
</dbReference>
<dbReference type="Proteomes" id="UP000053097">
    <property type="component" value="Unassembled WGS sequence"/>
</dbReference>
<dbReference type="OMA" id="NIYCFVA"/>
<evidence type="ECO:0000313" key="2">
    <source>
        <dbReference type="EMBL" id="EZA56151.1"/>
    </source>
</evidence>
<dbReference type="Gene3D" id="1.20.890.10">
    <property type="entry name" value="cAMP-dependent protein kinase regulatory subunit, dimerization-anchoring domain"/>
    <property type="match status" value="1"/>
</dbReference>
<sequence length="545" mass="59821">MNALLQKHQARHVYRVPEGLSELCSDIAREVLRSQPRNIYCFVADYVEALLMTRENAKVAVRVVNNILLGSQAIVGILHRSGLSLEQIICAAPRIQKAFRAYLDAVDTRAVQVCEDATCDEKCKVSLQSILQASGVSLEQAEKAATIIQAAFRGHYERMLLNESQGLVQWQRAATRTLEILRKAGATQAEASRAAILIQATYRGYYTRRNLKMKMKQKKDEVDVIEPEEKKDEVDMIEPEEIVQAVAWLDTMYEDSGLTLPRAHEAASIIQKAYKQYHQKKSDNVPREESTKSMVAGALIKDLHERIFDEVMRWEEIPTEFGNREDLTKTAEELRRAFNDRLTRARMAQEGLVSGLSLSGKDFAAMAHGGGFIEFVSSGISDLIRRSSLPAPAPTRRRGHRSSTVDRTLAADMSARLAPDNAAPPAGGVAAAAAGDAAAAVAADCRWTASADARCRAAASSCTAASDCIQHFFALNTLSYRPGCGGGISILFRSPCGTPADTFQALRQKSPDAHPRILLKYGKYLVSPDTIVNDVGTYVTTFLGT</sequence>
<gene>
    <name evidence="2" type="ORF">X777_03483</name>
</gene>
<reference evidence="2 3" key="1">
    <citation type="journal article" date="2014" name="Curr. Biol.">
        <title>The genome of the clonal raider ant Cerapachys biroi.</title>
        <authorList>
            <person name="Oxley P.R."/>
            <person name="Ji L."/>
            <person name="Fetter-Pruneda I."/>
            <person name="McKenzie S.K."/>
            <person name="Li C."/>
            <person name="Hu H."/>
            <person name="Zhang G."/>
            <person name="Kronauer D.J."/>
        </authorList>
    </citation>
    <scope>NUCLEOTIDE SEQUENCE [LARGE SCALE GENOMIC DNA]</scope>
</reference>